<name>A0A8K0HC72_9ROSA</name>
<accession>A0A8K0HC72</accession>
<keyword evidence="1" id="KW-0808">Transferase</keyword>
<dbReference type="CDD" id="cd03801">
    <property type="entry name" value="GT4_PimA-like"/>
    <property type="match status" value="1"/>
</dbReference>
<dbReference type="EMBL" id="VOIH02000004">
    <property type="protein sequence ID" value="KAF3449219.1"/>
    <property type="molecule type" value="Genomic_DNA"/>
</dbReference>
<proteinExistence type="predicted"/>
<feature type="domain" description="Glycosyl transferase family 1" evidence="3">
    <location>
        <begin position="288"/>
        <end position="440"/>
    </location>
</feature>
<dbReference type="AlphaFoldDB" id="A0A8K0HC72"/>
<protein>
    <submittedName>
        <fullName evidence="5">Uncharacterized protein</fullName>
    </submittedName>
</protein>
<gene>
    <name evidence="5" type="ORF">FNV43_RR09947</name>
</gene>
<evidence type="ECO:0000256" key="2">
    <source>
        <dbReference type="SAM" id="MobiDB-lite"/>
    </source>
</evidence>
<dbReference type="InterPro" id="IPR001296">
    <property type="entry name" value="Glyco_trans_1"/>
</dbReference>
<keyword evidence="6" id="KW-1185">Reference proteome</keyword>
<reference evidence="5" key="1">
    <citation type="submission" date="2020-03" db="EMBL/GenBank/DDBJ databases">
        <title>A high-quality chromosome-level genome assembly of a woody plant with both climbing and erect habits, Rhamnella rubrinervis.</title>
        <authorList>
            <person name="Lu Z."/>
            <person name="Yang Y."/>
            <person name="Zhu X."/>
            <person name="Sun Y."/>
        </authorList>
    </citation>
    <scope>NUCLEOTIDE SEQUENCE</scope>
    <source>
        <strain evidence="5">BYM</strain>
        <tissue evidence="5">Leaf</tissue>
    </source>
</reference>
<feature type="region of interest" description="Disordered" evidence="2">
    <location>
        <begin position="121"/>
        <end position="141"/>
    </location>
</feature>
<comment type="caution">
    <text evidence="5">The sequence shown here is derived from an EMBL/GenBank/DDBJ whole genome shotgun (WGS) entry which is preliminary data.</text>
</comment>
<evidence type="ECO:0000259" key="3">
    <source>
        <dbReference type="Pfam" id="PF00534"/>
    </source>
</evidence>
<keyword evidence="1" id="KW-0328">Glycosyltransferase</keyword>
<evidence type="ECO:0000313" key="5">
    <source>
        <dbReference type="EMBL" id="KAF3449219.1"/>
    </source>
</evidence>
<dbReference type="Proteomes" id="UP000796880">
    <property type="component" value="Unassembled WGS sequence"/>
</dbReference>
<feature type="domain" description="Glycosyltransferase subfamily 4-like N-terminal" evidence="4">
    <location>
        <begin position="95"/>
        <end position="274"/>
    </location>
</feature>
<dbReference type="SUPFAM" id="SSF53756">
    <property type="entry name" value="UDP-Glycosyltransferase/glycogen phosphorylase"/>
    <property type="match status" value="1"/>
</dbReference>
<evidence type="ECO:0000259" key="4">
    <source>
        <dbReference type="Pfam" id="PF13439"/>
    </source>
</evidence>
<dbReference type="Pfam" id="PF00534">
    <property type="entry name" value="Glycos_transf_1"/>
    <property type="match status" value="1"/>
</dbReference>
<dbReference type="PANTHER" id="PTHR46686">
    <property type="entry name" value="GLYCOSYLTRANSFERASE"/>
    <property type="match status" value="1"/>
</dbReference>
<dbReference type="InterPro" id="IPR028098">
    <property type="entry name" value="Glyco_trans_4-like_N"/>
</dbReference>
<dbReference type="GO" id="GO:0016757">
    <property type="term" value="F:glycosyltransferase activity"/>
    <property type="evidence" value="ECO:0007669"/>
    <property type="project" value="UniProtKB-KW"/>
</dbReference>
<dbReference type="Pfam" id="PF13439">
    <property type="entry name" value="Glyco_transf_4"/>
    <property type="match status" value="1"/>
</dbReference>
<sequence length="479" mass="53487">MAFNSKTKKPISTSQSRLCTTLFFIVLFTIPALLLLHTPTVSLCTTFSGNVKPFSGDLLAAKFAWNRLPFDEHHPPPTPLKIAVFSRKWPIGTTPGGMERHAYTLHTALSRRGHQVHVFTSPPPDGETPTSSSSPHIHCHEGEPGRWRYNKAWEQFVEENQTEPFDVVHSESVALPHWLARNLKNLAVSWHGIALESLQSDIFQDLIRKPTEPLSPAFNKSVQMVIPKVLNEIRFFHSYAHHVAISDSCGEMLRDVYQIPDKRVHVILNGVDEDDFNEDSKLGNSFRAKIGIPSNASLVLGVAGRLVKDKGHPLLHEAFSRFVEKNPDAYLIVAGSGPWGNRYRDLGPRVLVLGSMSPTELRAFYNAIDVFVNPTLRPQGLDLTLMEAMMSGKPVMASRFPSIKGTIVVDDEFGFMFSPNVESLLESLEAAVSDGSKRLAQRGKACRQYAAAMFTARKMALAYERLFLCIKNNTFCTYT</sequence>
<organism evidence="5 6">
    <name type="scientific">Rhamnella rubrinervis</name>
    <dbReference type="NCBI Taxonomy" id="2594499"/>
    <lineage>
        <taxon>Eukaryota</taxon>
        <taxon>Viridiplantae</taxon>
        <taxon>Streptophyta</taxon>
        <taxon>Embryophyta</taxon>
        <taxon>Tracheophyta</taxon>
        <taxon>Spermatophyta</taxon>
        <taxon>Magnoliopsida</taxon>
        <taxon>eudicotyledons</taxon>
        <taxon>Gunneridae</taxon>
        <taxon>Pentapetalae</taxon>
        <taxon>rosids</taxon>
        <taxon>fabids</taxon>
        <taxon>Rosales</taxon>
        <taxon>Rhamnaceae</taxon>
        <taxon>rhamnoid group</taxon>
        <taxon>Rhamneae</taxon>
        <taxon>Rhamnella</taxon>
    </lineage>
</organism>
<evidence type="ECO:0000256" key="1">
    <source>
        <dbReference type="ARBA" id="ARBA00022676"/>
    </source>
</evidence>
<dbReference type="PANTHER" id="PTHR46686:SF5">
    <property type="entry name" value="GLYCOSYLTRANSFERASE"/>
    <property type="match status" value="1"/>
</dbReference>
<dbReference type="Gene3D" id="3.40.50.2000">
    <property type="entry name" value="Glycogen Phosphorylase B"/>
    <property type="match status" value="2"/>
</dbReference>
<evidence type="ECO:0000313" key="6">
    <source>
        <dbReference type="Proteomes" id="UP000796880"/>
    </source>
</evidence>
<dbReference type="OrthoDB" id="734129at2759"/>